<reference evidence="7 8" key="1">
    <citation type="journal article" date="2023" name="Genome Announc.">
        <title>Pan-Genome Analyses of the Genus Cohnella and Proposal of the Novel Species Cohnella silvisoli sp. nov., Isolated from Forest Soil.</title>
        <authorList>
            <person name="Wang C."/>
            <person name="Mao L."/>
            <person name="Bao G."/>
            <person name="Zhu H."/>
        </authorList>
    </citation>
    <scope>NUCLEOTIDE SEQUENCE [LARGE SCALE GENOMIC DNA]</scope>
    <source>
        <strain evidence="7 8">NL03-T5-1</strain>
    </source>
</reference>
<proteinExistence type="predicted"/>
<feature type="transmembrane region" description="Helical" evidence="6">
    <location>
        <begin position="76"/>
        <end position="94"/>
    </location>
</feature>
<name>A0ABV1L471_9BACL</name>
<comment type="subcellular location">
    <subcellularLocation>
        <location evidence="1">Cell membrane</location>
        <topology evidence="1">Multi-pass membrane protein</topology>
    </subcellularLocation>
</comment>
<keyword evidence="3 6" id="KW-0812">Transmembrane</keyword>
<dbReference type="EMBL" id="JASKHM010000031">
    <property type="protein sequence ID" value="MEQ4487154.1"/>
    <property type="molecule type" value="Genomic_DNA"/>
</dbReference>
<evidence type="ECO:0000256" key="3">
    <source>
        <dbReference type="ARBA" id="ARBA00022692"/>
    </source>
</evidence>
<evidence type="ECO:0000256" key="6">
    <source>
        <dbReference type="SAM" id="Phobius"/>
    </source>
</evidence>
<feature type="transmembrane region" description="Helical" evidence="6">
    <location>
        <begin position="106"/>
        <end position="139"/>
    </location>
</feature>
<feature type="transmembrane region" description="Helical" evidence="6">
    <location>
        <begin position="50"/>
        <end position="69"/>
    </location>
</feature>
<keyword evidence="5 6" id="KW-0472">Membrane</keyword>
<feature type="transmembrane region" description="Helical" evidence="6">
    <location>
        <begin position="151"/>
        <end position="168"/>
    </location>
</feature>
<keyword evidence="2" id="KW-1003">Cell membrane</keyword>
<accession>A0ABV1L471</accession>
<sequence length="269" mass="29526">MGNMRVSYRLAFVMFGALLSAVGLELFLVPHSMLVGGVTGASVLFSYLMEMRLGLFLFLFNLPFILFRYRSFDPQTWLMTLAGLSILSLGAFFLHPAPALMDHSLAAATAGGIALGVGIGTVLRYGGFIDAAGSALMLTKSASSEKTEKRLWLLNGGVLLAGGFVFGWDEALYSIFAFILAYRMADLSMNGFALTRMMWISSERSEEIRLALRARFGKEVVMLDDSESTGNGNGRFMLCTVNRMEQSKVIKDIQELDSECSIAIHVVHR</sequence>
<dbReference type="Pfam" id="PF02588">
    <property type="entry name" value="YitT_membrane"/>
    <property type="match status" value="1"/>
</dbReference>
<dbReference type="InterPro" id="IPR003740">
    <property type="entry name" value="YitT"/>
</dbReference>
<keyword evidence="8" id="KW-1185">Reference proteome</keyword>
<dbReference type="PANTHER" id="PTHR33545">
    <property type="entry name" value="UPF0750 MEMBRANE PROTEIN YITT-RELATED"/>
    <property type="match status" value="1"/>
</dbReference>
<evidence type="ECO:0000256" key="1">
    <source>
        <dbReference type="ARBA" id="ARBA00004651"/>
    </source>
</evidence>
<dbReference type="Proteomes" id="UP001493487">
    <property type="component" value="Unassembled WGS sequence"/>
</dbReference>
<feature type="transmembrane region" description="Helical" evidence="6">
    <location>
        <begin position="174"/>
        <end position="194"/>
    </location>
</feature>
<comment type="caution">
    <text evidence="7">The sequence shown here is derived from an EMBL/GenBank/DDBJ whole genome shotgun (WGS) entry which is preliminary data.</text>
</comment>
<protein>
    <submittedName>
        <fullName evidence="7">YitT family protein</fullName>
    </submittedName>
</protein>
<dbReference type="InterPro" id="IPR051461">
    <property type="entry name" value="UPF0750_membrane"/>
</dbReference>
<evidence type="ECO:0000256" key="2">
    <source>
        <dbReference type="ARBA" id="ARBA00022475"/>
    </source>
</evidence>
<evidence type="ECO:0000256" key="4">
    <source>
        <dbReference type="ARBA" id="ARBA00022989"/>
    </source>
</evidence>
<gene>
    <name evidence="7" type="ORF">QJS35_32755</name>
</gene>
<evidence type="ECO:0000313" key="8">
    <source>
        <dbReference type="Proteomes" id="UP001493487"/>
    </source>
</evidence>
<evidence type="ECO:0000256" key="5">
    <source>
        <dbReference type="ARBA" id="ARBA00023136"/>
    </source>
</evidence>
<dbReference type="RefSeq" id="WP_232190324.1">
    <property type="nucleotide sequence ID" value="NZ_JAIOAP010000033.1"/>
</dbReference>
<keyword evidence="4 6" id="KW-1133">Transmembrane helix</keyword>
<evidence type="ECO:0000313" key="7">
    <source>
        <dbReference type="EMBL" id="MEQ4487154.1"/>
    </source>
</evidence>
<dbReference type="PANTHER" id="PTHR33545:SF3">
    <property type="entry name" value="UPF0750 MEMBRANE PROTEIN YQFU"/>
    <property type="match status" value="1"/>
</dbReference>
<organism evidence="7 8">
    <name type="scientific">Cohnella silvisoli</name>
    <dbReference type="NCBI Taxonomy" id="2873699"/>
    <lineage>
        <taxon>Bacteria</taxon>
        <taxon>Bacillati</taxon>
        <taxon>Bacillota</taxon>
        <taxon>Bacilli</taxon>
        <taxon>Bacillales</taxon>
        <taxon>Paenibacillaceae</taxon>
        <taxon>Cohnella</taxon>
    </lineage>
</organism>